<feature type="region of interest" description="Disordered" evidence="1">
    <location>
        <begin position="1"/>
        <end position="21"/>
    </location>
</feature>
<evidence type="ECO:0000313" key="3">
    <source>
        <dbReference type="EMBL" id="BCB86139.1"/>
    </source>
</evidence>
<feature type="transmembrane region" description="Helical" evidence="2">
    <location>
        <begin position="36"/>
        <end position="60"/>
    </location>
</feature>
<evidence type="ECO:0000313" key="4">
    <source>
        <dbReference type="Proteomes" id="UP000503011"/>
    </source>
</evidence>
<dbReference type="InterPro" id="IPR026898">
    <property type="entry name" value="PrsW"/>
</dbReference>
<accession>A0A6F8YJE3</accession>
<dbReference type="PANTHER" id="PTHR36844">
    <property type="entry name" value="PROTEASE PRSW"/>
    <property type="match status" value="1"/>
</dbReference>
<reference evidence="3 4" key="2">
    <citation type="submission" date="2020-03" db="EMBL/GenBank/DDBJ databases">
        <authorList>
            <person name="Ichikawa N."/>
            <person name="Kimura A."/>
            <person name="Kitahashi Y."/>
            <person name="Uohara A."/>
        </authorList>
    </citation>
    <scope>NUCLEOTIDE SEQUENCE [LARGE SCALE GENOMIC DNA]</scope>
    <source>
        <strain evidence="3 4">NBRC 105367</strain>
    </source>
</reference>
<evidence type="ECO:0008006" key="5">
    <source>
        <dbReference type="Google" id="ProtNLM"/>
    </source>
</evidence>
<keyword evidence="4" id="KW-1185">Reference proteome</keyword>
<name>A0A6F8YJE3_9ACTN</name>
<dbReference type="GO" id="GO:0008233">
    <property type="term" value="F:peptidase activity"/>
    <property type="evidence" value="ECO:0007669"/>
    <property type="project" value="InterPro"/>
</dbReference>
<reference evidence="3 4" key="1">
    <citation type="submission" date="2020-03" db="EMBL/GenBank/DDBJ databases">
        <title>Whole genome shotgun sequence of Phytohabitans suffuscus NBRC 105367.</title>
        <authorList>
            <person name="Komaki H."/>
            <person name="Tamura T."/>
        </authorList>
    </citation>
    <scope>NUCLEOTIDE SEQUENCE [LARGE SCALE GENOMIC DNA]</scope>
    <source>
        <strain evidence="3 4">NBRC 105367</strain>
    </source>
</reference>
<dbReference type="Pfam" id="PF13367">
    <property type="entry name" value="PrsW-protease"/>
    <property type="match status" value="1"/>
</dbReference>
<feature type="transmembrane region" description="Helical" evidence="2">
    <location>
        <begin position="282"/>
        <end position="305"/>
    </location>
</feature>
<feature type="transmembrane region" description="Helical" evidence="2">
    <location>
        <begin position="100"/>
        <end position="118"/>
    </location>
</feature>
<protein>
    <recommendedName>
        <fullName evidence="5">Protease PrsW</fullName>
    </recommendedName>
</protein>
<proteinExistence type="predicted"/>
<dbReference type="AlphaFoldDB" id="A0A6F8YJE3"/>
<gene>
    <name evidence="3" type="ORF">Psuf_034520</name>
</gene>
<keyword evidence="2" id="KW-0812">Transmembrane</keyword>
<feature type="transmembrane region" description="Helical" evidence="2">
    <location>
        <begin position="216"/>
        <end position="239"/>
    </location>
</feature>
<keyword evidence="2" id="KW-1133">Transmembrane helix</keyword>
<evidence type="ECO:0000256" key="2">
    <source>
        <dbReference type="SAM" id="Phobius"/>
    </source>
</evidence>
<feature type="transmembrane region" description="Helical" evidence="2">
    <location>
        <begin position="66"/>
        <end position="88"/>
    </location>
</feature>
<dbReference type="PANTHER" id="PTHR36844:SF1">
    <property type="entry name" value="PROTEASE PRSW"/>
    <property type="match status" value="1"/>
</dbReference>
<dbReference type="EMBL" id="AP022871">
    <property type="protein sequence ID" value="BCB86139.1"/>
    <property type="molecule type" value="Genomic_DNA"/>
</dbReference>
<feature type="transmembrane region" description="Helical" evidence="2">
    <location>
        <begin position="251"/>
        <end position="270"/>
    </location>
</feature>
<feature type="transmembrane region" description="Helical" evidence="2">
    <location>
        <begin position="424"/>
        <end position="442"/>
    </location>
</feature>
<dbReference type="RefSeq" id="WP_232074800.1">
    <property type="nucleotide sequence ID" value="NZ_AP022871.1"/>
</dbReference>
<sequence>MTATAGCPGGHGVPPRSARTAPVHPTPAWAVARKSLLLPAFWLVAFLMALGAARMVLVIQNAIAEYPVATTTALALFALYAVPFWLFVSALDYLEREPPLLLATAFGWGGLVATTVSAPGSTAIHNLLAKTYSPNFAAAWGSAIAGPTVEEIVKTLGIVAIVLIARAQINSVLDGVIYGSLVGLGFQVVEDIVYAVNAVAAAGRGDDVGPVVATLFVRGFLAGLWSHTLFSALAGAGVASVVVRTDRTMRFRLGVAAVCFLGAWACHFVWNSPLLTVEAGDNGYALIAVLLAKGIPPLLLILLLVRTARHREADYYTQQLAALDDPDIATPAELRVLSMGHLRANARRYAYARAGVLGRRAVRQLQRAQAGLALELSRAQTARASPAVSHWHEEVLLQRARLRSLGHPEAVAIDLRRGSMRRRMLILAGTLLVLTAACAALAL</sequence>
<feature type="transmembrane region" description="Helical" evidence="2">
    <location>
        <begin position="176"/>
        <end position="196"/>
    </location>
</feature>
<feature type="transmembrane region" description="Helical" evidence="2">
    <location>
        <begin position="138"/>
        <end position="164"/>
    </location>
</feature>
<evidence type="ECO:0000256" key="1">
    <source>
        <dbReference type="SAM" id="MobiDB-lite"/>
    </source>
</evidence>
<dbReference type="Proteomes" id="UP000503011">
    <property type="component" value="Chromosome"/>
</dbReference>
<keyword evidence="2" id="KW-0472">Membrane</keyword>
<organism evidence="3 4">
    <name type="scientific">Phytohabitans suffuscus</name>
    <dbReference type="NCBI Taxonomy" id="624315"/>
    <lineage>
        <taxon>Bacteria</taxon>
        <taxon>Bacillati</taxon>
        <taxon>Actinomycetota</taxon>
        <taxon>Actinomycetes</taxon>
        <taxon>Micromonosporales</taxon>
        <taxon>Micromonosporaceae</taxon>
    </lineage>
</organism>
<dbReference type="KEGG" id="psuu:Psuf_034520"/>